<sequence length="168" mass="19318">MSMKDENKDADGEKIPQSMQGHLIGVSRYVPKYVYRDERMGGRFGESWPQFVTPDFFVSPVESCQAQPTYDDTQSGLATASRSSGNVVTTNRDWVIGRGQDKIPTPIRHWLFMFIAVVQQGWRNISIPQRHRLRQEGPCWHGIQSYSTCVGPYRHMTDKDSVCQRMLF</sequence>
<dbReference type="GeneID" id="84591731"/>
<gene>
    <name evidence="1" type="ORF">An08g07130</name>
</gene>
<organism evidence="1">
    <name type="scientific">Aspergillus niger</name>
    <dbReference type="NCBI Taxonomy" id="5061"/>
    <lineage>
        <taxon>Eukaryota</taxon>
        <taxon>Fungi</taxon>
        <taxon>Dikarya</taxon>
        <taxon>Ascomycota</taxon>
        <taxon>Pezizomycotina</taxon>
        <taxon>Eurotiomycetes</taxon>
        <taxon>Eurotiomycetidae</taxon>
        <taxon>Eurotiales</taxon>
        <taxon>Aspergillaceae</taxon>
        <taxon>Aspergillus</taxon>
        <taxon>Aspergillus subgen. Circumdati</taxon>
    </lineage>
</organism>
<proteinExistence type="predicted"/>
<dbReference type="RefSeq" id="XP_059601198.1">
    <property type="nucleotide sequence ID" value="XM_059749168.1"/>
</dbReference>
<evidence type="ECO:0000313" key="1">
    <source>
        <dbReference type="RefSeq" id="XP_059601198.1"/>
    </source>
</evidence>
<dbReference type="AlphaFoldDB" id="A0AAJ8BQQ3"/>
<dbReference type="KEGG" id="ang:An08g07130"/>
<name>A0AAJ8BQQ3_ASPNG</name>
<accession>A0AAJ8BQQ3</accession>
<dbReference type="VEuPathDB" id="FungiDB:An08g07130"/>
<reference evidence="1" key="2">
    <citation type="submission" date="2025-08" db="UniProtKB">
        <authorList>
            <consortium name="RefSeq"/>
        </authorList>
    </citation>
    <scope>IDENTIFICATION</scope>
</reference>
<protein>
    <submittedName>
        <fullName evidence="1">Uncharacterized protein</fullName>
    </submittedName>
</protein>
<reference evidence="1" key="1">
    <citation type="submission" date="2025-02" db="EMBL/GenBank/DDBJ databases">
        <authorList>
            <consortium name="NCBI Genome Project"/>
        </authorList>
    </citation>
    <scope>NUCLEOTIDE SEQUENCE</scope>
</reference>